<proteinExistence type="predicted"/>
<dbReference type="SUPFAM" id="SSF56925">
    <property type="entry name" value="OMPA-like"/>
    <property type="match status" value="1"/>
</dbReference>
<keyword evidence="5" id="KW-1185">Reference proteome</keyword>
<dbReference type="Proteomes" id="UP000245655">
    <property type="component" value="Unassembled WGS sequence"/>
</dbReference>
<dbReference type="InterPro" id="IPR011250">
    <property type="entry name" value="OMP/PagP_B-barrel"/>
</dbReference>
<keyword evidence="1 2" id="KW-0732">Signal</keyword>
<accession>A0A2V1ZQS5</accession>
<name>A0A2V1ZQS5_PSYIM</name>
<feature type="signal peptide" evidence="2">
    <location>
        <begin position="1"/>
        <end position="23"/>
    </location>
</feature>
<feature type="domain" description="Outer membrane protein beta-barrel" evidence="3">
    <location>
        <begin position="10"/>
        <end position="181"/>
    </location>
</feature>
<evidence type="ECO:0000259" key="3">
    <source>
        <dbReference type="Pfam" id="PF13505"/>
    </source>
</evidence>
<evidence type="ECO:0000313" key="5">
    <source>
        <dbReference type="Proteomes" id="UP000245655"/>
    </source>
</evidence>
<dbReference type="Gene3D" id="2.40.160.20">
    <property type="match status" value="1"/>
</dbReference>
<dbReference type="EMBL" id="QGGM01000015">
    <property type="protein sequence ID" value="PWK07363.1"/>
    <property type="molecule type" value="Genomic_DNA"/>
</dbReference>
<dbReference type="GeneID" id="60256030"/>
<evidence type="ECO:0000256" key="1">
    <source>
        <dbReference type="ARBA" id="ARBA00022729"/>
    </source>
</evidence>
<sequence>MKTLQKTLLALAAGSLLTVGAQAATSYSNGYTGQPYVGVKVGQFDLDIDNADDPTAYGVYGGYNFDQNFGVEAEYVGSDDADYKNGDLDAKTYGAYGTARYQFPNTGLYAKGKLGVAKTEVEGDYTVGPVKVSKSSSDTGLAGGVGLGYSVNPNFGVEAEYSMMDSDVDAKLLTVGAQLKF</sequence>
<organism evidence="4 5">
    <name type="scientific">Psychrobacter immobilis</name>
    <dbReference type="NCBI Taxonomy" id="498"/>
    <lineage>
        <taxon>Bacteria</taxon>
        <taxon>Pseudomonadati</taxon>
        <taxon>Pseudomonadota</taxon>
        <taxon>Gammaproteobacteria</taxon>
        <taxon>Moraxellales</taxon>
        <taxon>Moraxellaceae</taxon>
        <taxon>Psychrobacter</taxon>
    </lineage>
</organism>
<dbReference type="Pfam" id="PF13505">
    <property type="entry name" value="OMP_b-brl"/>
    <property type="match status" value="1"/>
</dbReference>
<dbReference type="RefSeq" id="WP_060492091.1">
    <property type="nucleotide sequence ID" value="NZ_CAJGZY010000015.1"/>
</dbReference>
<protein>
    <submittedName>
        <fullName evidence="4">Opacity protein-like surface antigen</fullName>
    </submittedName>
</protein>
<reference evidence="4 5" key="1">
    <citation type="submission" date="2018-05" db="EMBL/GenBank/DDBJ databases">
        <title>Genomic Encyclopedia of Type Strains, Phase IV (KMG-IV): sequencing the most valuable type-strain genomes for metagenomic binning, comparative biology and taxonomic classification.</title>
        <authorList>
            <person name="Goeker M."/>
        </authorList>
    </citation>
    <scope>NUCLEOTIDE SEQUENCE [LARGE SCALE GENOMIC DNA]</scope>
    <source>
        <strain evidence="4 5">DSM 7229</strain>
    </source>
</reference>
<evidence type="ECO:0000256" key="2">
    <source>
        <dbReference type="SAM" id="SignalP"/>
    </source>
</evidence>
<evidence type="ECO:0000313" key="4">
    <source>
        <dbReference type="EMBL" id="PWK07363.1"/>
    </source>
</evidence>
<feature type="chain" id="PRO_5016139239" evidence="2">
    <location>
        <begin position="24"/>
        <end position="181"/>
    </location>
</feature>
<gene>
    <name evidence="4" type="ORF">C8D84_11543</name>
</gene>
<comment type="caution">
    <text evidence="4">The sequence shown here is derived from an EMBL/GenBank/DDBJ whole genome shotgun (WGS) entry which is preliminary data.</text>
</comment>
<dbReference type="InterPro" id="IPR027385">
    <property type="entry name" value="Beta-barrel_OMP"/>
</dbReference>
<dbReference type="AlphaFoldDB" id="A0A2V1ZQS5"/>